<gene>
    <name evidence="2" type="ORF">UFOPK3217_00148</name>
</gene>
<feature type="region of interest" description="Disordered" evidence="1">
    <location>
        <begin position="1"/>
        <end position="45"/>
    </location>
</feature>
<evidence type="ECO:0000313" key="2">
    <source>
        <dbReference type="EMBL" id="CAB4820994.1"/>
    </source>
</evidence>
<organism evidence="2">
    <name type="scientific">freshwater metagenome</name>
    <dbReference type="NCBI Taxonomy" id="449393"/>
    <lineage>
        <taxon>unclassified sequences</taxon>
        <taxon>metagenomes</taxon>
        <taxon>ecological metagenomes</taxon>
    </lineage>
</organism>
<dbReference type="EMBL" id="CAFABJ010000009">
    <property type="protein sequence ID" value="CAB4820994.1"/>
    <property type="molecule type" value="Genomic_DNA"/>
</dbReference>
<dbReference type="AlphaFoldDB" id="A0A6J6ZJU0"/>
<protein>
    <submittedName>
        <fullName evidence="2">Unannotated protein</fullName>
    </submittedName>
</protein>
<reference evidence="2" key="1">
    <citation type="submission" date="2020-05" db="EMBL/GenBank/DDBJ databases">
        <authorList>
            <person name="Chiriac C."/>
            <person name="Salcher M."/>
            <person name="Ghai R."/>
            <person name="Kavagutti S V."/>
        </authorList>
    </citation>
    <scope>NUCLEOTIDE SEQUENCE</scope>
</reference>
<accession>A0A6J6ZJU0</accession>
<sequence>MLRHVRFSISTQLRSPATKTGSSAMKTKTPNRPEFTAAIETGESE</sequence>
<feature type="compositionally biased region" description="Polar residues" evidence="1">
    <location>
        <begin position="8"/>
        <end position="30"/>
    </location>
</feature>
<proteinExistence type="predicted"/>
<evidence type="ECO:0000256" key="1">
    <source>
        <dbReference type="SAM" id="MobiDB-lite"/>
    </source>
</evidence>
<name>A0A6J6ZJU0_9ZZZZ</name>